<protein>
    <submittedName>
        <fullName evidence="1">Uncharacterized protein</fullName>
    </submittedName>
</protein>
<keyword evidence="2" id="KW-1185">Reference proteome</keyword>
<name>A0A815WKN4_ADIRI</name>
<accession>A0A815WKN4</accession>
<dbReference type="Proteomes" id="UP000663828">
    <property type="component" value="Unassembled WGS sequence"/>
</dbReference>
<comment type="caution">
    <text evidence="1">The sequence shown here is derived from an EMBL/GenBank/DDBJ whole genome shotgun (WGS) entry which is preliminary data.</text>
</comment>
<proteinExistence type="predicted"/>
<dbReference type="AlphaFoldDB" id="A0A815WKN4"/>
<dbReference type="EMBL" id="CAJNOR010005112">
    <property type="protein sequence ID" value="CAF1545970.1"/>
    <property type="molecule type" value="Genomic_DNA"/>
</dbReference>
<reference evidence="1" key="1">
    <citation type="submission" date="2021-02" db="EMBL/GenBank/DDBJ databases">
        <authorList>
            <person name="Nowell W R."/>
        </authorList>
    </citation>
    <scope>NUCLEOTIDE SEQUENCE</scope>
</reference>
<gene>
    <name evidence="1" type="ORF">XAT740_LOCUS42521</name>
</gene>
<evidence type="ECO:0000313" key="1">
    <source>
        <dbReference type="EMBL" id="CAF1545970.1"/>
    </source>
</evidence>
<organism evidence="1 2">
    <name type="scientific">Adineta ricciae</name>
    <name type="common">Rotifer</name>
    <dbReference type="NCBI Taxonomy" id="249248"/>
    <lineage>
        <taxon>Eukaryota</taxon>
        <taxon>Metazoa</taxon>
        <taxon>Spiralia</taxon>
        <taxon>Gnathifera</taxon>
        <taxon>Rotifera</taxon>
        <taxon>Eurotatoria</taxon>
        <taxon>Bdelloidea</taxon>
        <taxon>Adinetida</taxon>
        <taxon>Adinetidae</taxon>
        <taxon>Adineta</taxon>
    </lineage>
</organism>
<sequence>KYYDGPFLKYVDGSEYGITIIDGTPIDMSPSTSAIDIDRYSITIDKTGYIILVEVKQMTIWSFDRKFKDIAIDECYVNQSTITQKYIYAYKTILDKLGHLYVYVQPGFIAKFDGTFSTCKNNVV</sequence>
<evidence type="ECO:0000313" key="2">
    <source>
        <dbReference type="Proteomes" id="UP000663828"/>
    </source>
</evidence>
<feature type="non-terminal residue" evidence="1">
    <location>
        <position position="1"/>
    </location>
</feature>